<evidence type="ECO:0000313" key="3">
    <source>
        <dbReference type="Proteomes" id="UP000327013"/>
    </source>
</evidence>
<feature type="region of interest" description="Disordered" evidence="1">
    <location>
        <begin position="25"/>
        <end position="66"/>
    </location>
</feature>
<dbReference type="AlphaFoldDB" id="A0A5N6QAJ8"/>
<organism evidence="2 3">
    <name type="scientific">Carpinus fangiana</name>
    <dbReference type="NCBI Taxonomy" id="176857"/>
    <lineage>
        <taxon>Eukaryota</taxon>
        <taxon>Viridiplantae</taxon>
        <taxon>Streptophyta</taxon>
        <taxon>Embryophyta</taxon>
        <taxon>Tracheophyta</taxon>
        <taxon>Spermatophyta</taxon>
        <taxon>Magnoliopsida</taxon>
        <taxon>eudicotyledons</taxon>
        <taxon>Gunneridae</taxon>
        <taxon>Pentapetalae</taxon>
        <taxon>rosids</taxon>
        <taxon>fabids</taxon>
        <taxon>Fagales</taxon>
        <taxon>Betulaceae</taxon>
        <taxon>Carpinus</taxon>
    </lineage>
</organism>
<proteinExistence type="predicted"/>
<dbReference type="EMBL" id="CM017321">
    <property type="protein sequence ID" value="KAE7996257.1"/>
    <property type="molecule type" value="Genomic_DNA"/>
</dbReference>
<reference evidence="2 3" key="1">
    <citation type="submission" date="2019-06" db="EMBL/GenBank/DDBJ databases">
        <title>A chromosomal-level reference genome of Carpinus fangiana (Coryloideae, Betulaceae).</title>
        <authorList>
            <person name="Yang X."/>
            <person name="Wang Z."/>
            <person name="Zhang L."/>
            <person name="Hao G."/>
            <person name="Liu J."/>
            <person name="Yang Y."/>
        </authorList>
    </citation>
    <scope>NUCLEOTIDE SEQUENCE [LARGE SCALE GENOMIC DNA]</scope>
    <source>
        <strain evidence="2">Cfa_2016G</strain>
        <tissue evidence="2">Leaf</tissue>
    </source>
</reference>
<name>A0A5N6QAJ8_9ROSI</name>
<gene>
    <name evidence="2" type="ORF">FH972_000991</name>
</gene>
<feature type="compositionally biased region" description="Polar residues" evidence="1">
    <location>
        <begin position="55"/>
        <end position="66"/>
    </location>
</feature>
<feature type="compositionally biased region" description="Acidic residues" evidence="1">
    <location>
        <begin position="32"/>
        <end position="41"/>
    </location>
</feature>
<dbReference type="Proteomes" id="UP000327013">
    <property type="component" value="Chromosome 1"/>
</dbReference>
<protein>
    <submittedName>
        <fullName evidence="2">Uncharacterized protein</fullName>
    </submittedName>
</protein>
<sequence length="66" mass="7453">MSRCWTRVAFPPLLVDSCSSVLCSRQRQPINPDEDEDEEDSVGLKPKTKKDMGFCSTQMETPTESD</sequence>
<accession>A0A5N6QAJ8</accession>
<keyword evidence="3" id="KW-1185">Reference proteome</keyword>
<evidence type="ECO:0000313" key="2">
    <source>
        <dbReference type="EMBL" id="KAE7996257.1"/>
    </source>
</evidence>
<evidence type="ECO:0000256" key="1">
    <source>
        <dbReference type="SAM" id="MobiDB-lite"/>
    </source>
</evidence>